<feature type="domain" description="RING-type" evidence="4">
    <location>
        <begin position="10"/>
        <end position="56"/>
    </location>
</feature>
<keyword evidence="1" id="KW-0479">Metal-binding</keyword>
<dbReference type="OrthoDB" id="6105938at2759"/>
<dbReference type="PROSITE" id="PS50089">
    <property type="entry name" value="ZF_RING_2"/>
    <property type="match status" value="1"/>
</dbReference>
<dbReference type="SUPFAM" id="SSF57850">
    <property type="entry name" value="RING/U-box"/>
    <property type="match status" value="1"/>
</dbReference>
<keyword evidence="6" id="KW-1185">Reference proteome</keyword>
<dbReference type="Proteomes" id="UP000298327">
    <property type="component" value="Unassembled WGS sequence"/>
</dbReference>
<feature type="compositionally biased region" description="Pro residues" evidence="3">
    <location>
        <begin position="286"/>
        <end position="299"/>
    </location>
</feature>
<feature type="coiled-coil region" evidence="2">
    <location>
        <begin position="211"/>
        <end position="245"/>
    </location>
</feature>
<sequence length="445" mass="49199">MLTLEPCSLCDVCADEYGPRNPPHCIPCGHVLCLSCCNTIIEKTPSRLQPVCPFCREQFTRSTIRLIRIDFNGSTGSGWSTPRRSPRSPRAPLIEDDFPNDLLLKANLPNLPPLPDDAEVKSRTEVRRLESRIARIAAKKCSVEEVTALHKELRGWLDSNSYSDAVRLPSSSLSDRVTHTHMTRAQFSSIHLSSLLLHAILANHVAFTESSKNAKNTEATLKSKVDELELEKSKLEAEIHRYATMSFVPFSLPDHPLPDINRPTPKRLKSARICELSSLGSRSNPSPAPPPAPRPPQPPRRPRTQVSRARPPRRGTRARLAAQHTRLLPDVLCVSPARARAHGDADALQPLARALAVRGAALAHIDARRLHPLCDTRLPCVPVPARAHPQGPHALHVRPRVRVPARRAPPLDPHTRARDQVEQVLRSPASPPRPAGPRQSSTVRA</sequence>
<comment type="caution">
    <text evidence="5">The sequence shown here is derived from an EMBL/GenBank/DDBJ whole genome shotgun (WGS) entry which is preliminary data.</text>
</comment>
<accession>A0A4Y9YBI0</accession>
<evidence type="ECO:0000256" key="2">
    <source>
        <dbReference type="SAM" id="Coils"/>
    </source>
</evidence>
<feature type="region of interest" description="Disordered" evidence="3">
    <location>
        <begin position="278"/>
        <end position="319"/>
    </location>
</feature>
<dbReference type="InterPro" id="IPR013083">
    <property type="entry name" value="Znf_RING/FYVE/PHD"/>
</dbReference>
<dbReference type="Gene3D" id="3.30.40.10">
    <property type="entry name" value="Zinc/RING finger domain, C3HC4 (zinc finger)"/>
    <property type="match status" value="1"/>
</dbReference>
<dbReference type="AlphaFoldDB" id="A0A4Y9YBI0"/>
<name>A0A4Y9YBI0_9AGAM</name>
<evidence type="ECO:0000313" key="6">
    <source>
        <dbReference type="Proteomes" id="UP000298327"/>
    </source>
</evidence>
<dbReference type="STRING" id="205917.A0A4Y9YBI0"/>
<dbReference type="EMBL" id="SEOQ01000631">
    <property type="protein sequence ID" value="TFY59248.1"/>
    <property type="molecule type" value="Genomic_DNA"/>
</dbReference>
<keyword evidence="1" id="KW-0863">Zinc-finger</keyword>
<keyword evidence="2" id="KW-0175">Coiled coil</keyword>
<gene>
    <name evidence="5" type="ORF">EVG20_g7860</name>
</gene>
<evidence type="ECO:0000256" key="1">
    <source>
        <dbReference type="PROSITE-ProRule" id="PRU00175"/>
    </source>
</evidence>
<feature type="region of interest" description="Disordered" evidence="3">
    <location>
        <begin position="406"/>
        <end position="445"/>
    </location>
</feature>
<proteinExistence type="predicted"/>
<evidence type="ECO:0000259" key="4">
    <source>
        <dbReference type="PROSITE" id="PS50089"/>
    </source>
</evidence>
<feature type="compositionally biased region" description="Low complexity" evidence="3">
    <location>
        <begin position="436"/>
        <end position="445"/>
    </location>
</feature>
<organism evidence="5 6">
    <name type="scientific">Dentipellis fragilis</name>
    <dbReference type="NCBI Taxonomy" id="205917"/>
    <lineage>
        <taxon>Eukaryota</taxon>
        <taxon>Fungi</taxon>
        <taxon>Dikarya</taxon>
        <taxon>Basidiomycota</taxon>
        <taxon>Agaricomycotina</taxon>
        <taxon>Agaricomycetes</taxon>
        <taxon>Russulales</taxon>
        <taxon>Hericiaceae</taxon>
        <taxon>Dentipellis</taxon>
    </lineage>
</organism>
<protein>
    <recommendedName>
        <fullName evidence="4">RING-type domain-containing protein</fullName>
    </recommendedName>
</protein>
<evidence type="ECO:0000313" key="5">
    <source>
        <dbReference type="EMBL" id="TFY59248.1"/>
    </source>
</evidence>
<dbReference type="GO" id="GO:0008270">
    <property type="term" value="F:zinc ion binding"/>
    <property type="evidence" value="ECO:0007669"/>
    <property type="project" value="UniProtKB-KW"/>
</dbReference>
<evidence type="ECO:0000256" key="3">
    <source>
        <dbReference type="SAM" id="MobiDB-lite"/>
    </source>
</evidence>
<reference evidence="5 6" key="1">
    <citation type="submission" date="2019-02" db="EMBL/GenBank/DDBJ databases">
        <title>Genome sequencing of the rare red list fungi Dentipellis fragilis.</title>
        <authorList>
            <person name="Buettner E."/>
            <person name="Kellner H."/>
        </authorList>
    </citation>
    <scope>NUCLEOTIDE SEQUENCE [LARGE SCALE GENOMIC DNA]</scope>
    <source>
        <strain evidence="5 6">DSM 105465</strain>
    </source>
</reference>
<keyword evidence="1" id="KW-0862">Zinc</keyword>
<dbReference type="InterPro" id="IPR001841">
    <property type="entry name" value="Znf_RING"/>
</dbReference>